<feature type="compositionally biased region" description="Low complexity" evidence="12">
    <location>
        <begin position="118"/>
        <end position="131"/>
    </location>
</feature>
<evidence type="ECO:0000256" key="11">
    <source>
        <dbReference type="PROSITE-ProRule" id="PRU00042"/>
    </source>
</evidence>
<keyword evidence="15" id="KW-1185">Reference proteome</keyword>
<dbReference type="AlphaFoldDB" id="A0A9D3YIR0"/>
<evidence type="ECO:0000313" key="15">
    <source>
        <dbReference type="Proteomes" id="UP000828390"/>
    </source>
</evidence>
<reference evidence="14" key="2">
    <citation type="submission" date="2020-11" db="EMBL/GenBank/DDBJ databases">
        <authorList>
            <person name="McCartney M.A."/>
            <person name="Auch B."/>
            <person name="Kono T."/>
            <person name="Mallez S."/>
            <person name="Becker A."/>
            <person name="Gohl D.M."/>
            <person name="Silverstein K.A.T."/>
            <person name="Koren S."/>
            <person name="Bechman K.B."/>
            <person name="Herman A."/>
            <person name="Abrahante J.E."/>
            <person name="Garbe J."/>
        </authorList>
    </citation>
    <scope>NUCLEOTIDE SEQUENCE</scope>
    <source>
        <strain evidence="14">Duluth1</strain>
        <tissue evidence="14">Whole animal</tissue>
    </source>
</reference>
<evidence type="ECO:0000256" key="1">
    <source>
        <dbReference type="ARBA" id="ARBA00004123"/>
    </source>
</evidence>
<proteinExistence type="inferred from homology"/>
<feature type="compositionally biased region" description="Basic and acidic residues" evidence="12">
    <location>
        <begin position="853"/>
        <end position="869"/>
    </location>
</feature>
<dbReference type="PROSITE" id="PS00028">
    <property type="entry name" value="ZINC_FINGER_C2H2_1"/>
    <property type="match status" value="7"/>
</dbReference>
<organism evidence="14 15">
    <name type="scientific">Dreissena polymorpha</name>
    <name type="common">Zebra mussel</name>
    <name type="synonym">Mytilus polymorpha</name>
    <dbReference type="NCBI Taxonomy" id="45954"/>
    <lineage>
        <taxon>Eukaryota</taxon>
        <taxon>Metazoa</taxon>
        <taxon>Spiralia</taxon>
        <taxon>Lophotrochozoa</taxon>
        <taxon>Mollusca</taxon>
        <taxon>Bivalvia</taxon>
        <taxon>Autobranchia</taxon>
        <taxon>Heteroconchia</taxon>
        <taxon>Euheterodonta</taxon>
        <taxon>Imparidentia</taxon>
        <taxon>Neoheterodontei</taxon>
        <taxon>Myida</taxon>
        <taxon>Dreissenoidea</taxon>
        <taxon>Dreissenidae</taxon>
        <taxon>Dreissena</taxon>
    </lineage>
</organism>
<feature type="region of interest" description="Disordered" evidence="12">
    <location>
        <begin position="110"/>
        <end position="191"/>
    </location>
</feature>
<sequence length="1072" mass="119372">MDTNEPETGYQSKPLDMSSNEEPVSEGQNLARRNSLGSRCSEGDEQGHPNVASPESADMPSAVYDLSTKVDNRNITNKIKDRPHDLEDHLCNENSESFSSVRELRAHTVDHPGAGTASPHSSPSSSHQNSNKHQIDLDNDSPPPKLLINSITTSGPSHHRRSSSGFHDNDLDDSSNHGLAKKRSRMDPCGPVSQHFGNSAIGIHAGGAMDLGYGLTGMEDGLEGHCCPICVKIFPKPSDLKRHMMCHTGEKPFRCQYCCKPFRAKSSMHYHLKASHGIDIELSPGLEERYLRMKTRAQLNLTYRNSHATRLPHNYGSEFHRDADNYDTDDYSNDSLYQTSGIGSDIAGSDYPSQGFADGQTSTDNRHALDLSVTGKFKNSTIKPKGKVGEIVAYADSQSKPLSLFVKAEKVIVSKLYGTDITTGKNTSVYHCNLCSNIFVSFVKLQLHLSVHFVKQVFTYQCCFCEDVFHQKWQMQNHLRHNHSYDVSGYKSLFAKDTLRAINPSESTDHFPCRFCYKIFTSQSSLQRHTKLHLRSRNCFCRFCGKTFDRYTSLQRHITLFHSKTASKSKTTSSSWVGRKMNFFISPRRLNPPPKINVPRNLPLNLSTSVKGSLQSFEAHRELSLSPPPFENGDTEDLALSQKSSDDDWSESLSEIPPNDLDDDSSEDIRSAHRHHLLPACHESSPRSHASWRPLSTSTMSTADQDAPLNFTTKSSTNLQDTNNNESSRSNSAQQSPELRLPSSNATPESLLPGYALGLNSANHYLMAKALMAHQTLTQHLNNTSPSMGIFPPNRLPPSLAAMSQMMSLPVGTSLLGDRSSLLGDRSSLLGDPHQGTSKSPSPTSGSSSKSETSPEDREGVPEGVQERDLMGLSRGAWGQEKMGPLWAFNMFSPDTGNTDGRKVTSLSRTHSRLGIVNTPINREALCKPTTLTDGRIVFKCPFCSKEFVSFSDINRHMDFHEGKPKDIRPYKCQYCDYYARTNSQLKVHMMRHQGIREFCCKLCNYKGVTQSDLNRHMKSQIHMLKSRNACKYCGEGFVTNKNLEKHLDGNCIVKMQKLNGGLDLPLHGRVT</sequence>
<feature type="compositionally biased region" description="Polar residues" evidence="12">
    <location>
        <begin position="694"/>
        <end position="747"/>
    </location>
</feature>
<feature type="compositionally biased region" description="Low complexity" evidence="12">
    <location>
        <begin position="818"/>
        <end position="852"/>
    </location>
</feature>
<evidence type="ECO:0000256" key="3">
    <source>
        <dbReference type="ARBA" id="ARBA00022723"/>
    </source>
</evidence>
<gene>
    <name evidence="14" type="ORF">DPMN_074192</name>
</gene>
<protein>
    <recommendedName>
        <fullName evidence="13">C2H2-type domain-containing protein</fullName>
    </recommendedName>
</protein>
<dbReference type="GO" id="GO:0005634">
    <property type="term" value="C:nucleus"/>
    <property type="evidence" value="ECO:0007669"/>
    <property type="project" value="UniProtKB-SubCell"/>
</dbReference>
<keyword evidence="3" id="KW-0479">Metal-binding</keyword>
<evidence type="ECO:0000256" key="9">
    <source>
        <dbReference type="ARBA" id="ARBA00023163"/>
    </source>
</evidence>
<keyword evidence="6" id="KW-0862">Zinc</keyword>
<feature type="region of interest" description="Disordered" evidence="12">
    <location>
        <begin position="1"/>
        <end position="72"/>
    </location>
</feature>
<feature type="domain" description="C2H2-type" evidence="13">
    <location>
        <begin position="971"/>
        <end position="998"/>
    </location>
</feature>
<dbReference type="EMBL" id="JAIWYP010000015">
    <property type="protein sequence ID" value="KAH3699236.1"/>
    <property type="molecule type" value="Genomic_DNA"/>
</dbReference>
<evidence type="ECO:0000256" key="4">
    <source>
        <dbReference type="ARBA" id="ARBA00022737"/>
    </source>
</evidence>
<dbReference type="FunFam" id="3.30.160.60:FF:000075">
    <property type="entry name" value="Putative zinc finger protein 536"/>
    <property type="match status" value="1"/>
</dbReference>
<feature type="domain" description="C2H2-type" evidence="13">
    <location>
        <begin position="939"/>
        <end position="966"/>
    </location>
</feature>
<accession>A0A9D3YIR0</accession>
<reference evidence="14" key="1">
    <citation type="journal article" date="2019" name="bioRxiv">
        <title>The Genome of the Zebra Mussel, Dreissena polymorpha: A Resource for Invasive Species Research.</title>
        <authorList>
            <person name="McCartney M.A."/>
            <person name="Auch B."/>
            <person name="Kono T."/>
            <person name="Mallez S."/>
            <person name="Zhang Y."/>
            <person name="Obille A."/>
            <person name="Becker A."/>
            <person name="Abrahante J.E."/>
            <person name="Garbe J."/>
            <person name="Badalamenti J.P."/>
            <person name="Herman A."/>
            <person name="Mangelson H."/>
            <person name="Liachko I."/>
            <person name="Sullivan S."/>
            <person name="Sone E.D."/>
            <person name="Koren S."/>
            <person name="Silverstein K.A.T."/>
            <person name="Beckman K.B."/>
            <person name="Gohl D.M."/>
        </authorList>
    </citation>
    <scope>NUCLEOTIDE SEQUENCE</scope>
    <source>
        <strain evidence="14">Duluth1</strain>
        <tissue evidence="14">Whole animal</tissue>
    </source>
</reference>
<dbReference type="GO" id="GO:0008270">
    <property type="term" value="F:zinc ion binding"/>
    <property type="evidence" value="ECO:0007669"/>
    <property type="project" value="UniProtKB-KW"/>
</dbReference>
<feature type="domain" description="C2H2-type" evidence="13">
    <location>
        <begin position="539"/>
        <end position="567"/>
    </location>
</feature>
<comment type="subcellular location">
    <subcellularLocation>
        <location evidence="1">Nucleus</location>
    </subcellularLocation>
</comment>
<dbReference type="InterPro" id="IPR050331">
    <property type="entry name" value="Zinc_finger"/>
</dbReference>
<evidence type="ECO:0000256" key="5">
    <source>
        <dbReference type="ARBA" id="ARBA00022771"/>
    </source>
</evidence>
<evidence type="ECO:0000259" key="13">
    <source>
        <dbReference type="PROSITE" id="PS50157"/>
    </source>
</evidence>
<feature type="domain" description="C2H2-type" evidence="13">
    <location>
        <begin position="225"/>
        <end position="252"/>
    </location>
</feature>
<dbReference type="Gene3D" id="3.30.160.60">
    <property type="entry name" value="Classic Zinc Finger"/>
    <property type="match status" value="6"/>
</dbReference>
<feature type="region of interest" description="Disordered" evidence="12">
    <location>
        <begin position="618"/>
        <end position="747"/>
    </location>
</feature>
<feature type="domain" description="C2H2-type" evidence="13">
    <location>
        <begin position="511"/>
        <end position="538"/>
    </location>
</feature>
<feature type="domain" description="C2H2-type" evidence="13">
    <location>
        <begin position="253"/>
        <end position="276"/>
    </location>
</feature>
<comment type="caution">
    <text evidence="14">The sequence shown here is derived from an EMBL/GenBank/DDBJ whole genome shotgun (WGS) entry which is preliminary data.</text>
</comment>
<keyword evidence="8" id="KW-0238">DNA-binding</keyword>
<dbReference type="SMART" id="SM00355">
    <property type="entry name" value="ZnF_C2H2"/>
    <property type="match status" value="11"/>
</dbReference>
<dbReference type="GO" id="GO:0010468">
    <property type="term" value="P:regulation of gene expression"/>
    <property type="evidence" value="ECO:0007669"/>
    <property type="project" value="TreeGrafter"/>
</dbReference>
<dbReference type="PANTHER" id="PTHR16515:SF66">
    <property type="entry name" value="C2H2-TYPE DOMAIN-CONTAINING PROTEIN"/>
    <property type="match status" value="1"/>
</dbReference>
<evidence type="ECO:0000313" key="14">
    <source>
        <dbReference type="EMBL" id="KAH3699236.1"/>
    </source>
</evidence>
<keyword evidence="7" id="KW-0805">Transcription regulation</keyword>
<keyword evidence="4" id="KW-0677">Repeat</keyword>
<feature type="domain" description="C2H2-type" evidence="13">
    <location>
        <begin position="460"/>
        <end position="488"/>
    </location>
</feature>
<dbReference type="GO" id="GO:0003677">
    <property type="term" value="F:DNA binding"/>
    <property type="evidence" value="ECO:0007669"/>
    <property type="project" value="UniProtKB-KW"/>
</dbReference>
<dbReference type="Pfam" id="PF00096">
    <property type="entry name" value="zf-C2H2"/>
    <property type="match status" value="3"/>
</dbReference>
<comment type="similarity">
    <text evidence="2">Belongs to the krueppel C2H2-type zinc-finger protein family.</text>
</comment>
<evidence type="ECO:0000256" key="2">
    <source>
        <dbReference type="ARBA" id="ARBA00006991"/>
    </source>
</evidence>
<dbReference type="SUPFAM" id="SSF57667">
    <property type="entry name" value="beta-beta-alpha zinc fingers"/>
    <property type="match status" value="4"/>
</dbReference>
<evidence type="ECO:0000256" key="10">
    <source>
        <dbReference type="ARBA" id="ARBA00023242"/>
    </source>
</evidence>
<dbReference type="PANTHER" id="PTHR16515">
    <property type="entry name" value="PR DOMAIN ZINC FINGER PROTEIN"/>
    <property type="match status" value="1"/>
</dbReference>
<keyword evidence="10" id="KW-0539">Nucleus</keyword>
<keyword evidence="5 11" id="KW-0863">Zinc-finger</keyword>
<evidence type="ECO:0000256" key="12">
    <source>
        <dbReference type="SAM" id="MobiDB-lite"/>
    </source>
</evidence>
<dbReference type="InterPro" id="IPR036236">
    <property type="entry name" value="Znf_C2H2_sf"/>
</dbReference>
<name>A0A9D3YIR0_DREPO</name>
<dbReference type="InterPro" id="IPR013087">
    <property type="entry name" value="Znf_C2H2_type"/>
</dbReference>
<dbReference type="Proteomes" id="UP000828390">
    <property type="component" value="Unassembled WGS sequence"/>
</dbReference>
<dbReference type="PROSITE" id="PS50157">
    <property type="entry name" value="ZINC_FINGER_C2H2_2"/>
    <property type="match status" value="8"/>
</dbReference>
<keyword evidence="9" id="KW-0804">Transcription</keyword>
<feature type="compositionally biased region" description="Polar residues" evidence="12">
    <location>
        <begin position="17"/>
        <end position="38"/>
    </location>
</feature>
<evidence type="ECO:0000256" key="8">
    <source>
        <dbReference type="ARBA" id="ARBA00023125"/>
    </source>
</evidence>
<evidence type="ECO:0000256" key="6">
    <source>
        <dbReference type="ARBA" id="ARBA00022833"/>
    </source>
</evidence>
<feature type="domain" description="C2H2-type" evidence="13">
    <location>
        <begin position="430"/>
        <end position="457"/>
    </location>
</feature>
<feature type="region of interest" description="Disordered" evidence="12">
    <location>
        <begin position="818"/>
        <end position="869"/>
    </location>
</feature>
<evidence type="ECO:0000256" key="7">
    <source>
        <dbReference type="ARBA" id="ARBA00023015"/>
    </source>
</evidence>